<gene>
    <name evidence="1" type="ORF">VCS650_LOCUS33127</name>
</gene>
<accession>A0A815GJC2</accession>
<dbReference type="Proteomes" id="UP000663891">
    <property type="component" value="Unassembled WGS sequence"/>
</dbReference>
<dbReference type="AlphaFoldDB" id="A0A815GJC2"/>
<evidence type="ECO:0000313" key="1">
    <source>
        <dbReference type="EMBL" id="CAF1339185.1"/>
    </source>
</evidence>
<reference evidence="1" key="1">
    <citation type="submission" date="2021-02" db="EMBL/GenBank/DDBJ databases">
        <authorList>
            <person name="Nowell W R."/>
        </authorList>
    </citation>
    <scope>NUCLEOTIDE SEQUENCE</scope>
</reference>
<sequence>MALDIFSIINIWSRSKQPGKYGEIECIDTNNDSTSASNPFVTRNNDLYIDLLLVDMALDIFSIINIWSRSKQPGKYGEIECIDTNNDSTSASNPFVTRNNDLYIGTSDG</sequence>
<evidence type="ECO:0000313" key="2">
    <source>
        <dbReference type="Proteomes" id="UP000663891"/>
    </source>
</evidence>
<name>A0A815GJC2_9BILA</name>
<proteinExistence type="predicted"/>
<comment type="caution">
    <text evidence="1">The sequence shown here is derived from an EMBL/GenBank/DDBJ whole genome shotgun (WGS) entry which is preliminary data.</text>
</comment>
<organism evidence="1 2">
    <name type="scientific">Adineta steineri</name>
    <dbReference type="NCBI Taxonomy" id="433720"/>
    <lineage>
        <taxon>Eukaryota</taxon>
        <taxon>Metazoa</taxon>
        <taxon>Spiralia</taxon>
        <taxon>Gnathifera</taxon>
        <taxon>Rotifera</taxon>
        <taxon>Eurotatoria</taxon>
        <taxon>Bdelloidea</taxon>
        <taxon>Adinetida</taxon>
        <taxon>Adinetidae</taxon>
        <taxon>Adineta</taxon>
    </lineage>
</organism>
<dbReference type="EMBL" id="CAJNON010000630">
    <property type="protein sequence ID" value="CAF1339185.1"/>
    <property type="molecule type" value="Genomic_DNA"/>
</dbReference>
<protein>
    <submittedName>
        <fullName evidence="1">Uncharacterized protein</fullName>
    </submittedName>
</protein>